<evidence type="ECO:0000313" key="6">
    <source>
        <dbReference type="Proteomes" id="UP001634007"/>
    </source>
</evidence>
<feature type="compositionally biased region" description="Pro residues" evidence="4">
    <location>
        <begin position="123"/>
        <end position="135"/>
    </location>
</feature>
<evidence type="ECO:0000256" key="4">
    <source>
        <dbReference type="SAM" id="MobiDB-lite"/>
    </source>
</evidence>
<feature type="compositionally biased region" description="Acidic residues" evidence="4">
    <location>
        <begin position="26"/>
        <end position="42"/>
    </location>
</feature>
<gene>
    <name evidence="5" type="ORF">ACJRO7_009197</name>
</gene>
<comment type="subcellular location">
    <subcellularLocation>
        <location evidence="1">Nucleus</location>
    </subcellularLocation>
</comment>
<proteinExistence type="inferred from homology"/>
<dbReference type="Pfam" id="PF15699">
    <property type="entry name" value="NPR1_interact"/>
    <property type="match status" value="1"/>
</dbReference>
<accession>A0ABD3IUT1</accession>
<feature type="region of interest" description="Disordered" evidence="4">
    <location>
        <begin position="123"/>
        <end position="167"/>
    </location>
</feature>
<evidence type="ECO:0000256" key="1">
    <source>
        <dbReference type="ARBA" id="ARBA00004123"/>
    </source>
</evidence>
<dbReference type="EMBL" id="JBJKBG010000011">
    <property type="protein sequence ID" value="KAL3717720.1"/>
    <property type="molecule type" value="Genomic_DNA"/>
</dbReference>
<evidence type="ECO:0000256" key="2">
    <source>
        <dbReference type="ARBA" id="ARBA00009937"/>
    </source>
</evidence>
<dbReference type="Proteomes" id="UP001634007">
    <property type="component" value="Unassembled WGS sequence"/>
</dbReference>
<feature type="region of interest" description="Disordered" evidence="4">
    <location>
        <begin position="65"/>
        <end position="99"/>
    </location>
</feature>
<feature type="compositionally biased region" description="Basic and acidic residues" evidence="4">
    <location>
        <begin position="65"/>
        <end position="78"/>
    </location>
</feature>
<dbReference type="InterPro" id="IPR031425">
    <property type="entry name" value="NPR1/NH1-interacting"/>
</dbReference>
<feature type="region of interest" description="Disordered" evidence="4">
    <location>
        <begin position="1"/>
        <end position="43"/>
    </location>
</feature>
<name>A0ABD3IUT1_EUCGL</name>
<evidence type="ECO:0000256" key="3">
    <source>
        <dbReference type="ARBA" id="ARBA00023242"/>
    </source>
</evidence>
<comment type="caution">
    <text evidence="5">The sequence shown here is derived from an EMBL/GenBank/DDBJ whole genome shotgun (WGS) entry which is preliminary data.</text>
</comment>
<feature type="compositionally biased region" description="Basic and acidic residues" evidence="4">
    <location>
        <begin position="147"/>
        <end position="167"/>
    </location>
</feature>
<comment type="similarity">
    <text evidence="2">Belongs to the NPR1-interactor family.</text>
</comment>
<dbReference type="PANTHER" id="PTHR33669">
    <property type="entry name" value="PROTEIN NEGATIVE REGULATOR OF RESISTANCE"/>
    <property type="match status" value="1"/>
</dbReference>
<organism evidence="5 6">
    <name type="scientific">Eucalyptus globulus</name>
    <name type="common">Tasmanian blue gum</name>
    <dbReference type="NCBI Taxonomy" id="34317"/>
    <lineage>
        <taxon>Eukaryota</taxon>
        <taxon>Viridiplantae</taxon>
        <taxon>Streptophyta</taxon>
        <taxon>Embryophyta</taxon>
        <taxon>Tracheophyta</taxon>
        <taxon>Spermatophyta</taxon>
        <taxon>Magnoliopsida</taxon>
        <taxon>eudicotyledons</taxon>
        <taxon>Gunneridae</taxon>
        <taxon>Pentapetalae</taxon>
        <taxon>rosids</taxon>
        <taxon>malvids</taxon>
        <taxon>Myrtales</taxon>
        <taxon>Myrtaceae</taxon>
        <taxon>Myrtoideae</taxon>
        <taxon>Eucalypteae</taxon>
        <taxon>Eucalyptus</taxon>
    </lineage>
</organism>
<keyword evidence="6" id="KW-1185">Reference proteome</keyword>
<protein>
    <submittedName>
        <fullName evidence="5">Uncharacterized protein</fullName>
    </submittedName>
</protein>
<dbReference type="GO" id="GO:0005634">
    <property type="term" value="C:nucleus"/>
    <property type="evidence" value="ECO:0007669"/>
    <property type="project" value="UniProtKB-SubCell"/>
</dbReference>
<evidence type="ECO:0000313" key="5">
    <source>
        <dbReference type="EMBL" id="KAL3717720.1"/>
    </source>
</evidence>
<keyword evidence="3" id="KW-0539">Nucleus</keyword>
<sequence>MQRAKSEGDVRKPEDRHCHRGRSEGEGEEVGEGGEEEEEDEKMEQFFAILRNYREARNRRRMELMGELEQEREAEETLRKRRRLAGEPDGGAGERCSSWVPRFEPEDFSADVEFKTRPLPLPLPLPHLHPPPPSPATLARAISPAKAVERERERKGRDDGLELKLTI</sequence>
<reference evidence="5 6" key="1">
    <citation type="submission" date="2024-11" db="EMBL/GenBank/DDBJ databases">
        <title>Chromosome-level genome assembly of Eucalyptus globulus Labill. provides insights into its genome evolution.</title>
        <authorList>
            <person name="Li X."/>
        </authorList>
    </citation>
    <scope>NUCLEOTIDE SEQUENCE [LARGE SCALE GENOMIC DNA]</scope>
    <source>
        <strain evidence="5">CL2024</strain>
        <tissue evidence="5">Fresh tender leaves</tissue>
    </source>
</reference>
<dbReference type="PANTHER" id="PTHR33669:SF1">
    <property type="entry name" value="PROTEIN NIM1-INTERACTING 1"/>
    <property type="match status" value="1"/>
</dbReference>
<feature type="compositionally biased region" description="Basic and acidic residues" evidence="4">
    <location>
        <begin position="1"/>
        <end position="25"/>
    </location>
</feature>
<dbReference type="AlphaFoldDB" id="A0ABD3IUT1"/>